<dbReference type="RefSeq" id="WP_066467596.1">
    <property type="nucleotide sequence ID" value="NZ_CBCRUZ010000002.1"/>
</dbReference>
<reference evidence="1" key="1">
    <citation type="submission" date="2021-07" db="EMBL/GenBank/DDBJ databases">
        <title>Candidatus Kaistella beijingensis sp. nov. isolated from a municipal wastewater treatment plant is involved in sludge foaming.</title>
        <authorList>
            <person name="Song Y."/>
            <person name="Liu S.-J."/>
        </authorList>
    </citation>
    <scope>NUCLEOTIDE SEQUENCE</scope>
    <source>
        <strain evidence="1">DSM 43998</strain>
    </source>
</reference>
<protein>
    <submittedName>
        <fullName evidence="1">Uncharacterized protein</fullName>
    </submittedName>
</protein>
<proteinExistence type="predicted"/>
<evidence type="ECO:0000313" key="1">
    <source>
        <dbReference type="EMBL" id="QXQ12846.1"/>
    </source>
</evidence>
<gene>
    <name evidence="1" type="ORF">KV203_13035</name>
</gene>
<evidence type="ECO:0000313" key="2">
    <source>
        <dbReference type="Proteomes" id="UP000887023"/>
    </source>
</evidence>
<dbReference type="EMBL" id="CP079105">
    <property type="protein sequence ID" value="QXQ12846.1"/>
    <property type="molecule type" value="Genomic_DNA"/>
</dbReference>
<keyword evidence="2" id="KW-1185">Reference proteome</keyword>
<name>A0ABX8S6G9_9ACTN</name>
<sequence length="192" mass="19673">MDTDRTLLEIFDRLVVGREPDIGAALHAAGYGDLPAELLNQTLVSYCDTAPIEVAAHLAPHVTAVTAGTEPDPTVGFDLLATVPAGATDDLDFGAGGTGPADGFGTAQLAGLVQALDPHVLDHPPTDLHAATFGSVDSGEFHPDPFDTGHDFGAGSWLSHAASGEHTITDHEIADHTIADDPETAADDPGAI</sequence>
<organism evidence="1 2">
    <name type="scientific">Skermania pinensis</name>
    <dbReference type="NCBI Taxonomy" id="39122"/>
    <lineage>
        <taxon>Bacteria</taxon>
        <taxon>Bacillati</taxon>
        <taxon>Actinomycetota</taxon>
        <taxon>Actinomycetes</taxon>
        <taxon>Mycobacteriales</taxon>
        <taxon>Gordoniaceae</taxon>
        <taxon>Skermania</taxon>
    </lineage>
</organism>
<accession>A0ABX8S6G9</accession>
<dbReference type="Proteomes" id="UP000887023">
    <property type="component" value="Chromosome"/>
</dbReference>